<dbReference type="InterPro" id="IPR027372">
    <property type="entry name" value="Phytase-like_dom"/>
</dbReference>
<evidence type="ECO:0000259" key="2">
    <source>
        <dbReference type="Pfam" id="PF13449"/>
    </source>
</evidence>
<feature type="chain" id="PRO_5011781048" description="Phytase-like domain-containing protein" evidence="1">
    <location>
        <begin position="22"/>
        <end position="294"/>
    </location>
</feature>
<accession>A0A1G7AF85</accession>
<dbReference type="PIRSF" id="PIRSF031900">
    <property type="entry name" value="UCP031900"/>
    <property type="match status" value="1"/>
</dbReference>
<reference evidence="4" key="1">
    <citation type="submission" date="2016-10" db="EMBL/GenBank/DDBJ databases">
        <authorList>
            <person name="Varghese N."/>
            <person name="Submissions S."/>
        </authorList>
    </citation>
    <scope>NUCLEOTIDE SEQUENCE [LARGE SCALE GENOMIC DNA]</scope>
    <source>
        <strain evidence="4">CGMCC 1.9108</strain>
    </source>
</reference>
<proteinExistence type="predicted"/>
<dbReference type="EMBL" id="FMZV01000014">
    <property type="protein sequence ID" value="SDE13117.1"/>
    <property type="molecule type" value="Genomic_DNA"/>
</dbReference>
<evidence type="ECO:0000256" key="1">
    <source>
        <dbReference type="SAM" id="SignalP"/>
    </source>
</evidence>
<keyword evidence="1" id="KW-0732">Signal</keyword>
<sequence length="294" mass="32784">MRLGLAVAIIAAVALSLPARAVDRGKAEHLDSFTWHRVEPWFGGFSAIELAPDGLSMTVLSDRATILTSRIERDTDRITAITPDQVQKLRSSRNKVLEGRVGDSEGLAIAPDGSVYISFEGVARVARYRSLDAPAEVLSRPRAFDQLARNGAFEALAMDARGRLYTMPEISRAADGSIPVYRWDGRAWDTAFHLEQVGGFLPVAADFGPDGRLYVLERDTGTIGFRSRLRRWTLTGRGVTEEETLFQSRTGKHDNLEGLSVWRDTQGQLRATMISDDNFRFLQRTEIVEYRLPD</sequence>
<protein>
    <recommendedName>
        <fullName evidence="2">Phytase-like domain-containing protein</fullName>
    </recommendedName>
</protein>
<dbReference type="OrthoDB" id="9798693at2"/>
<dbReference type="InterPro" id="IPR014567">
    <property type="entry name" value="UCP031900"/>
</dbReference>
<keyword evidence="4" id="KW-1185">Reference proteome</keyword>
<gene>
    <name evidence="3" type="ORF">SAMN04488239_11489</name>
</gene>
<feature type="signal peptide" evidence="1">
    <location>
        <begin position="1"/>
        <end position="21"/>
    </location>
</feature>
<evidence type="ECO:0000313" key="3">
    <source>
        <dbReference type="EMBL" id="SDE13117.1"/>
    </source>
</evidence>
<organism evidence="3 4">
    <name type="scientific">Ruegeria marina</name>
    <dbReference type="NCBI Taxonomy" id="639004"/>
    <lineage>
        <taxon>Bacteria</taxon>
        <taxon>Pseudomonadati</taxon>
        <taxon>Pseudomonadota</taxon>
        <taxon>Alphaproteobacteria</taxon>
        <taxon>Rhodobacterales</taxon>
        <taxon>Roseobacteraceae</taxon>
        <taxon>Ruegeria</taxon>
    </lineage>
</organism>
<dbReference type="Pfam" id="PF13449">
    <property type="entry name" value="Phytase-like"/>
    <property type="match status" value="1"/>
</dbReference>
<evidence type="ECO:0000313" key="4">
    <source>
        <dbReference type="Proteomes" id="UP000199628"/>
    </source>
</evidence>
<feature type="domain" description="Phytase-like" evidence="2">
    <location>
        <begin position="41"/>
        <end position="279"/>
    </location>
</feature>
<dbReference type="AlphaFoldDB" id="A0A1G7AF85"/>
<dbReference type="RefSeq" id="WP_093034846.1">
    <property type="nucleotide sequence ID" value="NZ_FMZV01000014.1"/>
</dbReference>
<dbReference type="SUPFAM" id="SSF101898">
    <property type="entry name" value="NHL repeat"/>
    <property type="match status" value="1"/>
</dbReference>
<dbReference type="Proteomes" id="UP000199628">
    <property type="component" value="Unassembled WGS sequence"/>
</dbReference>
<dbReference type="STRING" id="639004.SAMN04488239_11489"/>
<name>A0A1G7AF85_9RHOB</name>